<organism evidence="2 3">
    <name type="scientific">Noviherbaspirillum pedocola</name>
    <dbReference type="NCBI Taxonomy" id="2801341"/>
    <lineage>
        <taxon>Bacteria</taxon>
        <taxon>Pseudomonadati</taxon>
        <taxon>Pseudomonadota</taxon>
        <taxon>Betaproteobacteria</taxon>
        <taxon>Burkholderiales</taxon>
        <taxon>Oxalobacteraceae</taxon>
        <taxon>Noviherbaspirillum</taxon>
    </lineage>
</organism>
<dbReference type="SUPFAM" id="SSF141868">
    <property type="entry name" value="EAL domain-like"/>
    <property type="match status" value="1"/>
</dbReference>
<dbReference type="EMBL" id="JAEPBG010000002">
    <property type="protein sequence ID" value="MBK4734331.1"/>
    <property type="molecule type" value="Genomic_DNA"/>
</dbReference>
<dbReference type="SMART" id="SM00052">
    <property type="entry name" value="EAL"/>
    <property type="match status" value="1"/>
</dbReference>
<dbReference type="Proteomes" id="UP000622890">
    <property type="component" value="Unassembled WGS sequence"/>
</dbReference>
<protein>
    <submittedName>
        <fullName evidence="2">EAL domain-containing protein</fullName>
    </submittedName>
</protein>
<dbReference type="InterPro" id="IPR035919">
    <property type="entry name" value="EAL_sf"/>
</dbReference>
<evidence type="ECO:0000259" key="1">
    <source>
        <dbReference type="SMART" id="SM00052"/>
    </source>
</evidence>
<dbReference type="Gene3D" id="3.20.20.450">
    <property type="entry name" value="EAL domain"/>
    <property type="match status" value="1"/>
</dbReference>
<sequence length="288" mass="31205">MTYPLLNEYIERLPRVASPERRIWIDAGGAALGRYFQCTLTSVFQPLRALATGRVHGYEAFIRSVSGDVPALSVWKLLEGAASDAESIELDCLCRMLHAINFWRQPAAGDADLYLSVHERLLAAVAGDHGVVFRRVLAGLGLPIGRIVLQLPGAGAAPRFLLERVAANYRRNGFRIALNAASAAEGLRLVEQYEVDVLKLNAREIIDADAIEALAEACEARSVTLVFKRVEAGTVAAALQALPRTLRAGLVQGRVWGEPVRWLGGEPLAAHCMPVNDDAHACMHPADA</sequence>
<proteinExistence type="predicted"/>
<dbReference type="AlphaFoldDB" id="A0A934SSF6"/>
<evidence type="ECO:0000313" key="3">
    <source>
        <dbReference type="Proteomes" id="UP000622890"/>
    </source>
</evidence>
<accession>A0A934SSF6</accession>
<dbReference type="RefSeq" id="WP_200591084.1">
    <property type="nucleotide sequence ID" value="NZ_JAEPBG010000002.1"/>
</dbReference>
<dbReference type="Pfam" id="PF00563">
    <property type="entry name" value="EAL"/>
    <property type="match status" value="1"/>
</dbReference>
<keyword evidence="3" id="KW-1185">Reference proteome</keyword>
<name>A0A934SSF6_9BURK</name>
<evidence type="ECO:0000313" key="2">
    <source>
        <dbReference type="EMBL" id="MBK4734331.1"/>
    </source>
</evidence>
<feature type="domain" description="EAL" evidence="1">
    <location>
        <begin position="6"/>
        <end position="264"/>
    </location>
</feature>
<dbReference type="InterPro" id="IPR001633">
    <property type="entry name" value="EAL_dom"/>
</dbReference>
<gene>
    <name evidence="2" type="ORF">JJB74_06930</name>
</gene>
<comment type="caution">
    <text evidence="2">The sequence shown here is derived from an EMBL/GenBank/DDBJ whole genome shotgun (WGS) entry which is preliminary data.</text>
</comment>
<reference evidence="2" key="1">
    <citation type="submission" date="2021-01" db="EMBL/GenBank/DDBJ databases">
        <title>Genome sequence of strain Noviherbaspirillum sp. DKR-6.</title>
        <authorList>
            <person name="Chaudhary D.K."/>
        </authorList>
    </citation>
    <scope>NUCLEOTIDE SEQUENCE</scope>
    <source>
        <strain evidence="2">DKR-6</strain>
    </source>
</reference>